<reference evidence="2 3" key="1">
    <citation type="submission" date="2018-08" db="EMBL/GenBank/DDBJ databases">
        <title>Meiothermus granaticius genome AF-68 sequencing project.</title>
        <authorList>
            <person name="Da Costa M.S."/>
            <person name="Albuquerque L."/>
            <person name="Raposo P."/>
            <person name="Froufe H.J.C."/>
            <person name="Barroso C.S."/>
            <person name="Egas C."/>
        </authorList>
    </citation>
    <scope>NUCLEOTIDE SEQUENCE [LARGE SCALE GENOMIC DNA]</scope>
    <source>
        <strain evidence="2 3">AF-68</strain>
    </source>
</reference>
<dbReference type="EMBL" id="QWLB01000093">
    <property type="protein sequence ID" value="RIH90294.1"/>
    <property type="molecule type" value="Genomic_DNA"/>
</dbReference>
<accession>A0A399F0J6</accession>
<dbReference type="GO" id="GO:0003677">
    <property type="term" value="F:DNA binding"/>
    <property type="evidence" value="ECO:0007669"/>
    <property type="project" value="UniProtKB-KW"/>
</dbReference>
<dbReference type="RefSeq" id="WP_119358678.1">
    <property type="nucleotide sequence ID" value="NZ_BJXM01000056.1"/>
</dbReference>
<dbReference type="Pfam" id="PF13565">
    <property type="entry name" value="HTH_32"/>
    <property type="match status" value="1"/>
</dbReference>
<dbReference type="SUPFAM" id="SSF46689">
    <property type="entry name" value="Homeodomain-like"/>
    <property type="match status" value="1"/>
</dbReference>
<dbReference type="AlphaFoldDB" id="A0A399F0J6"/>
<comment type="caution">
    <text evidence="2">The sequence shown here is derived from an EMBL/GenBank/DDBJ whole genome shotgun (WGS) entry which is preliminary data.</text>
</comment>
<keyword evidence="2" id="KW-0238">DNA-binding</keyword>
<dbReference type="OrthoDB" id="157937at2"/>
<dbReference type="InterPro" id="IPR009057">
    <property type="entry name" value="Homeodomain-like_sf"/>
</dbReference>
<feature type="compositionally biased region" description="Low complexity" evidence="1">
    <location>
        <begin position="166"/>
        <end position="178"/>
    </location>
</feature>
<proteinExistence type="predicted"/>
<organism evidence="2 3">
    <name type="scientific">Meiothermus granaticius NBRC 107808</name>
    <dbReference type="NCBI Taxonomy" id="1227551"/>
    <lineage>
        <taxon>Bacteria</taxon>
        <taxon>Thermotogati</taxon>
        <taxon>Deinococcota</taxon>
        <taxon>Deinococci</taxon>
        <taxon>Thermales</taxon>
        <taxon>Thermaceae</taxon>
        <taxon>Meiothermus</taxon>
    </lineage>
</organism>
<dbReference type="Proteomes" id="UP000266178">
    <property type="component" value="Unassembled WGS sequence"/>
</dbReference>
<gene>
    <name evidence="2" type="ORF">Mgrana_03267</name>
</gene>
<feature type="region of interest" description="Disordered" evidence="1">
    <location>
        <begin position="153"/>
        <end position="186"/>
    </location>
</feature>
<evidence type="ECO:0000256" key="1">
    <source>
        <dbReference type="SAM" id="MobiDB-lite"/>
    </source>
</evidence>
<evidence type="ECO:0000313" key="2">
    <source>
        <dbReference type="EMBL" id="RIH90294.1"/>
    </source>
</evidence>
<name>A0A399F0J6_9DEIN</name>
<keyword evidence="2" id="KW-0371">Homeobox</keyword>
<sequence length="186" mass="20580">MKQASTSRVHLSAEEREHLEQMVKKMACGARKYKRARTLLLLDRSQGEQRSGREVAELVDLRPGTVSQIAQRYVAGGVREAMEERPRPGRRPKITGEVEARLIALACETVEEGSGQKGQARWTLRLLADKLVELGLVDKISHVAVMKRLKKISSNPGRGRSGICHSRTAATRSRAGASLPRPAHRS</sequence>
<evidence type="ECO:0000313" key="3">
    <source>
        <dbReference type="Proteomes" id="UP000266178"/>
    </source>
</evidence>
<protein>
    <submittedName>
        <fullName evidence="2">Homeodomain-like domain protein</fullName>
    </submittedName>
</protein>
<keyword evidence="3" id="KW-1185">Reference proteome</keyword>